<evidence type="ECO:0000313" key="3">
    <source>
        <dbReference type="Proteomes" id="UP000077266"/>
    </source>
</evidence>
<feature type="region of interest" description="Disordered" evidence="1">
    <location>
        <begin position="137"/>
        <end position="165"/>
    </location>
</feature>
<organism evidence="2 3">
    <name type="scientific">Exidia glandulosa HHB12029</name>
    <dbReference type="NCBI Taxonomy" id="1314781"/>
    <lineage>
        <taxon>Eukaryota</taxon>
        <taxon>Fungi</taxon>
        <taxon>Dikarya</taxon>
        <taxon>Basidiomycota</taxon>
        <taxon>Agaricomycotina</taxon>
        <taxon>Agaricomycetes</taxon>
        <taxon>Auriculariales</taxon>
        <taxon>Exidiaceae</taxon>
        <taxon>Exidia</taxon>
    </lineage>
</organism>
<reference evidence="2 3" key="1">
    <citation type="journal article" date="2016" name="Mol. Biol. Evol.">
        <title>Comparative Genomics of Early-Diverging Mushroom-Forming Fungi Provides Insights into the Origins of Lignocellulose Decay Capabilities.</title>
        <authorList>
            <person name="Nagy L.G."/>
            <person name="Riley R."/>
            <person name="Tritt A."/>
            <person name="Adam C."/>
            <person name="Daum C."/>
            <person name="Floudas D."/>
            <person name="Sun H."/>
            <person name="Yadav J.S."/>
            <person name="Pangilinan J."/>
            <person name="Larsson K.H."/>
            <person name="Matsuura K."/>
            <person name="Barry K."/>
            <person name="Labutti K."/>
            <person name="Kuo R."/>
            <person name="Ohm R.A."/>
            <person name="Bhattacharya S.S."/>
            <person name="Shirouzu T."/>
            <person name="Yoshinaga Y."/>
            <person name="Martin F.M."/>
            <person name="Grigoriev I.V."/>
            <person name="Hibbett D.S."/>
        </authorList>
    </citation>
    <scope>NUCLEOTIDE SEQUENCE [LARGE SCALE GENOMIC DNA]</scope>
    <source>
        <strain evidence="2 3">HHB12029</strain>
    </source>
</reference>
<dbReference type="InParanoid" id="A0A165BEB2"/>
<feature type="compositionally biased region" description="Basic and acidic residues" evidence="1">
    <location>
        <begin position="109"/>
        <end position="124"/>
    </location>
</feature>
<accession>A0A165BEB2</accession>
<name>A0A165BEB2_EXIGL</name>
<feature type="compositionally biased region" description="Polar residues" evidence="1">
    <location>
        <begin position="48"/>
        <end position="60"/>
    </location>
</feature>
<evidence type="ECO:0000256" key="1">
    <source>
        <dbReference type="SAM" id="MobiDB-lite"/>
    </source>
</evidence>
<feature type="compositionally biased region" description="Basic and acidic residues" evidence="1">
    <location>
        <begin position="148"/>
        <end position="165"/>
    </location>
</feature>
<feature type="compositionally biased region" description="Basic residues" evidence="1">
    <location>
        <begin position="89"/>
        <end position="108"/>
    </location>
</feature>
<gene>
    <name evidence="2" type="ORF">EXIGLDRAFT_413808</name>
</gene>
<evidence type="ECO:0000313" key="2">
    <source>
        <dbReference type="EMBL" id="KZV80445.1"/>
    </source>
</evidence>
<feature type="region of interest" description="Disordered" evidence="1">
    <location>
        <begin position="18"/>
        <end position="124"/>
    </location>
</feature>
<protein>
    <submittedName>
        <fullName evidence="2">Uncharacterized protein</fullName>
    </submittedName>
</protein>
<dbReference type="Proteomes" id="UP000077266">
    <property type="component" value="Unassembled WGS sequence"/>
</dbReference>
<dbReference type="AlphaFoldDB" id="A0A165BEB2"/>
<keyword evidence="3" id="KW-1185">Reference proteome</keyword>
<sequence>MSAPVRDAQGRRVDVRVGAIGGYDGPHGALGVRGIPSLKRSQRVRSPEMNNDSANHSSVRFTIRPIAREMSAEHGDEEDGRSDALEHGARRRERHGVRRERRAHGGKRKSTESGARRQSGERARLCGPYAASGCLGACQKSKRQGIRARRDDDGGRAQTQRREGMYDLLASYSKYTKDHRDHEANF</sequence>
<dbReference type="EMBL" id="KV426480">
    <property type="protein sequence ID" value="KZV80445.1"/>
    <property type="molecule type" value="Genomic_DNA"/>
</dbReference>
<proteinExistence type="predicted"/>